<protein>
    <submittedName>
        <fullName evidence="1">Uncharacterized protein (DUF1015 family)</fullName>
    </submittedName>
</protein>
<dbReference type="OrthoDB" id="9781616at2"/>
<organism evidence="1 2">
    <name type="scientific">Motilibacter rhizosphaerae</name>
    <dbReference type="NCBI Taxonomy" id="598652"/>
    <lineage>
        <taxon>Bacteria</taxon>
        <taxon>Bacillati</taxon>
        <taxon>Actinomycetota</taxon>
        <taxon>Actinomycetes</taxon>
        <taxon>Motilibacterales</taxon>
        <taxon>Motilibacteraceae</taxon>
        <taxon>Motilibacter</taxon>
    </lineage>
</organism>
<dbReference type="InterPro" id="IPR008323">
    <property type="entry name" value="UCP033563"/>
</dbReference>
<dbReference type="PIRSF" id="PIRSF033563">
    <property type="entry name" value="UCP033563"/>
    <property type="match status" value="1"/>
</dbReference>
<proteinExistence type="predicted"/>
<dbReference type="PANTHER" id="PTHR36454:SF1">
    <property type="entry name" value="DUF1015 DOMAIN-CONTAINING PROTEIN"/>
    <property type="match status" value="1"/>
</dbReference>
<comment type="caution">
    <text evidence="1">The sequence shown here is derived from an EMBL/GenBank/DDBJ whole genome shotgun (WGS) entry which is preliminary data.</text>
</comment>
<name>A0A4Q7NNL8_9ACTN</name>
<dbReference type="Proteomes" id="UP000293638">
    <property type="component" value="Unassembled WGS sequence"/>
</dbReference>
<evidence type="ECO:0000313" key="1">
    <source>
        <dbReference type="EMBL" id="RZS86844.1"/>
    </source>
</evidence>
<dbReference type="AlphaFoldDB" id="A0A4Q7NNL8"/>
<keyword evidence="2" id="KW-1185">Reference proteome</keyword>
<dbReference type="Pfam" id="PF06245">
    <property type="entry name" value="DUF1015"/>
    <property type="match status" value="1"/>
</dbReference>
<sequence length="380" mass="40735">MVDFRPFAAWRPVPAAASRVLAPPYDVVDVAQARALAVDPDSFLHVSRPDIDCPPGADEGAWAHAALDGLVTRGVLREEPAAAYFAYRQTSGAHVQTGLVGLASVADYRSGAVATHELTRADKELDRVQHLEALSAHDEPVFLVSREFPELSLDEPPETSVVAPDGVLHEVWRVSDVPAVRDFFTGVPRIYVADGHHRSAAAARVHEALRLPGTSAFLAVVLPVEDVRVLAYDRVVSSAGGLEVADIAAAGFTVAAVPSPSRPASPHEFCLRLRGSWWSLRALDVPDDPVGALDVTLLQERLLGPLLGIVDPRTDPRISFVGGAEDLRLLEAAEGEVAVGLHPTSVEEMLRCADAGLVMPPKSTWFDPKLGSGLFVHRWG</sequence>
<evidence type="ECO:0000313" key="2">
    <source>
        <dbReference type="Proteomes" id="UP000293638"/>
    </source>
</evidence>
<accession>A0A4Q7NNL8</accession>
<dbReference type="EMBL" id="SGXD01000003">
    <property type="protein sequence ID" value="RZS86844.1"/>
    <property type="molecule type" value="Genomic_DNA"/>
</dbReference>
<gene>
    <name evidence="1" type="ORF">EV189_2260</name>
</gene>
<reference evidence="1 2" key="1">
    <citation type="submission" date="2019-02" db="EMBL/GenBank/DDBJ databases">
        <title>Genomic Encyclopedia of Type Strains, Phase IV (KMG-IV): sequencing the most valuable type-strain genomes for metagenomic binning, comparative biology and taxonomic classification.</title>
        <authorList>
            <person name="Goeker M."/>
        </authorList>
    </citation>
    <scope>NUCLEOTIDE SEQUENCE [LARGE SCALE GENOMIC DNA]</scope>
    <source>
        <strain evidence="1 2">DSM 45622</strain>
    </source>
</reference>
<dbReference type="RefSeq" id="WP_130493060.1">
    <property type="nucleotide sequence ID" value="NZ_SGXD01000003.1"/>
</dbReference>
<dbReference type="PANTHER" id="PTHR36454">
    <property type="entry name" value="LMO2823 PROTEIN"/>
    <property type="match status" value="1"/>
</dbReference>